<dbReference type="InterPro" id="IPR013762">
    <property type="entry name" value="Integrase-like_cat_sf"/>
</dbReference>
<organism evidence="2 3">
    <name type="scientific">Streptomyces xanthophaeus</name>
    <dbReference type="NCBI Taxonomy" id="67385"/>
    <lineage>
        <taxon>Bacteria</taxon>
        <taxon>Bacillati</taxon>
        <taxon>Actinomycetota</taxon>
        <taxon>Actinomycetes</taxon>
        <taxon>Kitasatosporales</taxon>
        <taxon>Streptomycetaceae</taxon>
        <taxon>Streptomyces</taxon>
    </lineage>
</organism>
<dbReference type="InterPro" id="IPR011010">
    <property type="entry name" value="DNA_brk_join_enz"/>
</dbReference>
<evidence type="ECO:0008006" key="4">
    <source>
        <dbReference type="Google" id="ProtNLM"/>
    </source>
</evidence>
<dbReference type="EMBL" id="BNEE01000006">
    <property type="protein sequence ID" value="GHI86877.1"/>
    <property type="molecule type" value="Genomic_DNA"/>
</dbReference>
<dbReference type="Gene3D" id="1.10.443.10">
    <property type="entry name" value="Intergrase catalytic core"/>
    <property type="match status" value="1"/>
</dbReference>
<keyword evidence="1" id="KW-0233">DNA recombination</keyword>
<dbReference type="GO" id="GO:0006310">
    <property type="term" value="P:DNA recombination"/>
    <property type="evidence" value="ECO:0007669"/>
    <property type="project" value="UniProtKB-KW"/>
</dbReference>
<evidence type="ECO:0000256" key="1">
    <source>
        <dbReference type="ARBA" id="ARBA00023172"/>
    </source>
</evidence>
<keyword evidence="3" id="KW-1185">Reference proteome</keyword>
<dbReference type="OrthoDB" id="8776710at2"/>
<dbReference type="GO" id="GO:0015074">
    <property type="term" value="P:DNA integration"/>
    <property type="evidence" value="ECO:0007669"/>
    <property type="project" value="InterPro"/>
</dbReference>
<dbReference type="Proteomes" id="UP000600026">
    <property type="component" value="Unassembled WGS sequence"/>
</dbReference>
<name>A0A919GXS6_9ACTN</name>
<proteinExistence type="predicted"/>
<accession>A0A919GXS6</accession>
<evidence type="ECO:0000313" key="3">
    <source>
        <dbReference type="Proteomes" id="UP000600026"/>
    </source>
</evidence>
<dbReference type="GO" id="GO:0003677">
    <property type="term" value="F:DNA binding"/>
    <property type="evidence" value="ECO:0007669"/>
    <property type="project" value="InterPro"/>
</dbReference>
<comment type="caution">
    <text evidence="2">The sequence shown here is derived from an EMBL/GenBank/DDBJ whole genome shotgun (WGS) entry which is preliminary data.</text>
</comment>
<sequence length="721" mass="80963">MILPNTTPAPSAPALPEPDTLVLLNRPLRPGTDLSTLSVFADQRWRLSPAVFEGHTTAFSIDFSPITAPFLHTVKTLTWLLLNHTSAGVSTFYFRPRTLAITTITCMFRSLRLFTDWLYGRGRTCFGEVSLADLDDYAAHVKATETSHGQREDRLSIVNRVWSYRDLLPGADRLPQTPPWRGERIQDILQQRRAIREENRTPRIHPETMSALLAWSLRFVETFAEDITAAFSEHLVLSERSGRSRGGRAIPPPRRPKGALTDDLRVLLSDYRERGRPLPGIRDNDGTLRVNLSHLGKVLDTARGALDNPSNRAVFAEMGLPVIEGTPLDAPVTGRLDGQPWHDGAIEYTEAGFLARHLSTACFIVITYLSGMRSGEALSLKRGCVERDHAHGLVLLRGRHWKGVRDAAGDKMPEGEIRADPWVVTEAVATAVAILERLHTSTWLFPATLFTDGRDSATILRSRVGGSRSETRINHDIAEFLTWVETYCTEHGRSDRIPPDPVHPVIYSARLRRTLAWFIVRRPRGLVAAAIQYGHLRVQMTLGYAGNYASGFPDDLAFEDWLARLDTLADAHQRLREGEQVSGPAAETYRHRVQAATRFAGRVLRTKRHATTMLANPDLQIFPGKGMTCVLDPKRAACRLHSEEDSTRRTPDLDDCRPNCVNIARTDRDIEQVLVQIERLRPLVDDPLAPAFRHTREQHELDRLEHIVTAHDRTGEPHDGH</sequence>
<dbReference type="RefSeq" id="WP_157853221.1">
    <property type="nucleotide sequence ID" value="NZ_BNEE01000006.1"/>
</dbReference>
<dbReference type="SUPFAM" id="SSF56349">
    <property type="entry name" value="DNA breaking-rejoining enzymes"/>
    <property type="match status" value="1"/>
</dbReference>
<protein>
    <recommendedName>
        <fullName evidence="4">Integrase</fullName>
    </recommendedName>
</protein>
<gene>
    <name evidence="2" type="ORF">Sxan_42410</name>
</gene>
<evidence type="ECO:0000313" key="2">
    <source>
        <dbReference type="EMBL" id="GHI86877.1"/>
    </source>
</evidence>
<dbReference type="AlphaFoldDB" id="A0A919GXS6"/>
<reference evidence="2" key="1">
    <citation type="submission" date="2020-09" db="EMBL/GenBank/DDBJ databases">
        <title>Whole genome shotgun sequence of Streptomyces xanthophaeus NBRC 12829.</title>
        <authorList>
            <person name="Komaki H."/>
            <person name="Tamura T."/>
        </authorList>
    </citation>
    <scope>NUCLEOTIDE SEQUENCE</scope>
    <source>
        <strain evidence="2">NBRC 12829</strain>
    </source>
</reference>